<dbReference type="PANTHER" id="PTHR35936">
    <property type="entry name" value="MEMBRANE-BOUND LYTIC MUREIN TRANSGLYCOSYLASE F"/>
    <property type="match status" value="1"/>
</dbReference>
<name>A0ABR9Y8M0_9PROT</name>
<feature type="chain" id="PRO_5045761243" evidence="2">
    <location>
        <begin position="36"/>
        <end position="290"/>
    </location>
</feature>
<evidence type="ECO:0000256" key="1">
    <source>
        <dbReference type="ARBA" id="ARBA00022729"/>
    </source>
</evidence>
<accession>A0ABR9Y8M0</accession>
<reference evidence="4 5" key="2">
    <citation type="submission" date="2020-11" db="EMBL/GenBank/DDBJ databases">
        <title>Description of novel Gluconobacter species.</title>
        <authorList>
            <person name="Cleenwerck I."/>
            <person name="Cnockaert M."/>
            <person name="Borremans W."/>
            <person name="Wieme A.D."/>
            <person name="De Vuyst L."/>
            <person name="Vandamme P."/>
        </authorList>
    </citation>
    <scope>NUCLEOTIDE SEQUENCE [LARGE SCALE GENOMIC DNA]</scope>
    <source>
        <strain evidence="4 5">LMG 31484</strain>
    </source>
</reference>
<organism evidence="4 5">
    <name type="scientific">Gluconobacter vitians</name>
    <dbReference type="NCBI Taxonomy" id="2728102"/>
    <lineage>
        <taxon>Bacteria</taxon>
        <taxon>Pseudomonadati</taxon>
        <taxon>Pseudomonadota</taxon>
        <taxon>Alphaproteobacteria</taxon>
        <taxon>Acetobacterales</taxon>
        <taxon>Acetobacteraceae</taxon>
        <taxon>Gluconobacter</taxon>
    </lineage>
</organism>
<feature type="domain" description="Solute-binding protein family 3/N-terminal" evidence="3">
    <location>
        <begin position="42"/>
        <end position="272"/>
    </location>
</feature>
<dbReference type="InterPro" id="IPR001638">
    <property type="entry name" value="Solute-binding_3/MltF_N"/>
</dbReference>
<evidence type="ECO:0000256" key="2">
    <source>
        <dbReference type="SAM" id="SignalP"/>
    </source>
</evidence>
<dbReference type="SMART" id="SM00062">
    <property type="entry name" value="PBPb"/>
    <property type="match status" value="1"/>
</dbReference>
<evidence type="ECO:0000313" key="4">
    <source>
        <dbReference type="EMBL" id="MBF0860242.1"/>
    </source>
</evidence>
<keyword evidence="1 2" id="KW-0732">Signal</keyword>
<dbReference type="EMBL" id="JABCQG010000027">
    <property type="protein sequence ID" value="MBF0860242.1"/>
    <property type="molecule type" value="Genomic_DNA"/>
</dbReference>
<gene>
    <name evidence="4" type="ORF">HKD24_13685</name>
</gene>
<dbReference type="PANTHER" id="PTHR35936:SF17">
    <property type="entry name" value="ARGININE-BINDING EXTRACELLULAR PROTEIN ARTP"/>
    <property type="match status" value="1"/>
</dbReference>
<evidence type="ECO:0000259" key="3">
    <source>
        <dbReference type="SMART" id="SM00062"/>
    </source>
</evidence>
<dbReference type="Gene3D" id="3.40.190.10">
    <property type="entry name" value="Periplasmic binding protein-like II"/>
    <property type="match status" value="2"/>
</dbReference>
<dbReference type="SUPFAM" id="SSF53850">
    <property type="entry name" value="Periplasmic binding protein-like II"/>
    <property type="match status" value="1"/>
</dbReference>
<protein>
    <submittedName>
        <fullName evidence="4">Transporter substrate-binding domain-containing protein</fullName>
    </submittedName>
</protein>
<sequence length="290" mass="31467">MRRATLPFGMSLPGRRVVARSFAVMALLGLGSARAEAPAPPDLLLGLYPSYPPLDMRDPMTGVLEGFDVDLATALSQRMGMTPRMVETGFAQLIPSLLTGRIRMFFNGMVDTPLRRQSVSFVDYLQSGFQFVTLSGDDHAPSTLPELCGRMVAASRVTSVPAELLAWSDRNCVAKHLPPVLLFATENSADARLQLREGRVVAALQDSLTLPWTVETSGHTLRALGEAFHLSPLGIGLPRGDSTFICRVSGAFSALQQDGTYLSLIHKWHLPESAALPAQPVPEDCSRHVF</sequence>
<comment type="caution">
    <text evidence="4">The sequence shown here is derived from an EMBL/GenBank/DDBJ whole genome shotgun (WGS) entry which is preliminary data.</text>
</comment>
<feature type="signal peptide" evidence="2">
    <location>
        <begin position="1"/>
        <end position="35"/>
    </location>
</feature>
<dbReference type="Pfam" id="PF00497">
    <property type="entry name" value="SBP_bac_3"/>
    <property type="match status" value="1"/>
</dbReference>
<proteinExistence type="predicted"/>
<dbReference type="Proteomes" id="UP000623107">
    <property type="component" value="Unassembled WGS sequence"/>
</dbReference>
<dbReference type="RefSeq" id="WP_194260767.1">
    <property type="nucleotide sequence ID" value="NZ_JABCQG010000027.1"/>
</dbReference>
<evidence type="ECO:0000313" key="5">
    <source>
        <dbReference type="Proteomes" id="UP000623107"/>
    </source>
</evidence>
<keyword evidence="5" id="KW-1185">Reference proteome</keyword>
<reference evidence="5" key="1">
    <citation type="submission" date="2020-04" db="EMBL/GenBank/DDBJ databases">
        <title>Description of novel Gluconacetobacter.</title>
        <authorList>
            <person name="Sombolestani A."/>
        </authorList>
    </citation>
    <scope>NUCLEOTIDE SEQUENCE [LARGE SCALE GENOMIC DNA]</scope>
    <source>
        <strain evidence="5">LMG 31484</strain>
    </source>
</reference>